<gene>
    <name evidence="4" type="ORF">Fmac_011522</name>
</gene>
<dbReference type="Pfam" id="PF12165">
    <property type="entry name" value="Alfin"/>
    <property type="match status" value="1"/>
</dbReference>
<protein>
    <recommendedName>
        <fullName evidence="1">PHD finger protein ALFIN-LIKE</fullName>
    </recommendedName>
</protein>
<dbReference type="EMBL" id="JBGMDY010000004">
    <property type="protein sequence ID" value="KAL2337076.1"/>
    <property type="molecule type" value="Genomic_DNA"/>
</dbReference>
<evidence type="ECO:0000256" key="1">
    <source>
        <dbReference type="RuleBase" id="RU369089"/>
    </source>
</evidence>
<dbReference type="GO" id="GO:0006355">
    <property type="term" value="P:regulation of DNA-templated transcription"/>
    <property type="evidence" value="ECO:0007669"/>
    <property type="project" value="UniProtKB-UniRule"/>
</dbReference>
<accession>A0ABD1MMQ0</accession>
<dbReference type="GO" id="GO:0042393">
    <property type="term" value="F:histone binding"/>
    <property type="evidence" value="ECO:0007669"/>
    <property type="project" value="UniProtKB-UniRule"/>
</dbReference>
<keyword evidence="1" id="KW-0156">Chromatin regulator</keyword>
<dbReference type="InterPro" id="IPR021998">
    <property type="entry name" value="Alfin_N"/>
</dbReference>
<evidence type="ECO:0000256" key="2">
    <source>
        <dbReference type="SAM" id="MobiDB-lite"/>
    </source>
</evidence>
<evidence type="ECO:0000313" key="5">
    <source>
        <dbReference type="Proteomes" id="UP001603857"/>
    </source>
</evidence>
<keyword evidence="1" id="KW-0805">Transcription regulation</keyword>
<keyword evidence="1" id="KW-0804">Transcription</keyword>
<dbReference type="PANTHER" id="PTHR12321">
    <property type="entry name" value="CPG BINDING PROTEIN"/>
    <property type="match status" value="1"/>
</dbReference>
<keyword evidence="5" id="KW-1185">Reference proteome</keyword>
<feature type="domain" description="Alfin N-terminal" evidence="3">
    <location>
        <begin position="7"/>
        <end position="133"/>
    </location>
</feature>
<dbReference type="PANTHER" id="PTHR12321:SF39">
    <property type="entry name" value="PHD FINGER PROTEIN ALFIN-LIKE 2"/>
    <property type="match status" value="1"/>
</dbReference>
<keyword evidence="1" id="KW-0479">Metal-binding</keyword>
<comment type="caution">
    <text evidence="4">The sequence shown here is derived from an EMBL/GenBank/DDBJ whole genome shotgun (WGS) entry which is preliminary data.</text>
</comment>
<reference evidence="4 5" key="1">
    <citation type="submission" date="2024-08" db="EMBL/GenBank/DDBJ databases">
        <title>Insights into the chromosomal genome structure of Flemingia macrophylla.</title>
        <authorList>
            <person name="Ding Y."/>
            <person name="Zhao Y."/>
            <person name="Bi W."/>
            <person name="Wu M."/>
            <person name="Zhao G."/>
            <person name="Gong Y."/>
            <person name="Li W."/>
            <person name="Zhang P."/>
        </authorList>
    </citation>
    <scope>NUCLEOTIDE SEQUENCE [LARGE SCALE GENOMIC DNA]</scope>
    <source>
        <strain evidence="4">DYQJB</strain>
        <tissue evidence="4">Leaf</tissue>
    </source>
</reference>
<comment type="similarity">
    <text evidence="1">Belongs to the Alfin family.</text>
</comment>
<dbReference type="AlphaFoldDB" id="A0ABD1MMQ0"/>
<feature type="region of interest" description="Disordered" evidence="2">
    <location>
        <begin position="176"/>
        <end position="220"/>
    </location>
</feature>
<evidence type="ECO:0000259" key="3">
    <source>
        <dbReference type="Pfam" id="PF12165"/>
    </source>
</evidence>
<dbReference type="InterPro" id="IPR045104">
    <property type="entry name" value="Alfin"/>
</dbReference>
<comment type="subunit">
    <text evidence="1">Interacts with H3K4me3 and to a lesser extent with H3K4me2.</text>
</comment>
<keyword evidence="1" id="KW-0539">Nucleus</keyword>
<dbReference type="GO" id="GO:0005634">
    <property type="term" value="C:nucleus"/>
    <property type="evidence" value="ECO:0007669"/>
    <property type="project" value="UniProtKB-SubCell"/>
</dbReference>
<evidence type="ECO:0000313" key="4">
    <source>
        <dbReference type="EMBL" id="KAL2337076.1"/>
    </source>
</evidence>
<comment type="function">
    <text evidence="1">Histone-binding component that specifically recognizes H3 tails trimethylated on 'Lys-4' (H3K4me3), which mark transcription start sites of virtually all active genes.</text>
</comment>
<sequence>MTSIPLTVKEIFKDYKARRIALIHALTRDADEVYDLCDTEIEEALCLYGLSDKTWQVTLPEEKVPTDFPEPTLGINFGKVGIDRKNWFYLVAIHSDSWLLAVAFLNGCCLNRNQRKRLFNLINGLPTVAEVVAEWKPDDEDNSTVDSSSNSREITEVSDNCLAGFAFQSPKFADKDEDELKATPPLSNLSIIQTEDEDEHNETLCEGSGANYDSDESEGL</sequence>
<dbReference type="GO" id="GO:0008270">
    <property type="term" value="F:zinc ion binding"/>
    <property type="evidence" value="ECO:0007669"/>
    <property type="project" value="UniProtKB-KW"/>
</dbReference>
<keyword evidence="1" id="KW-0863">Zinc-finger</keyword>
<dbReference type="GO" id="GO:0006325">
    <property type="term" value="P:chromatin organization"/>
    <property type="evidence" value="ECO:0007669"/>
    <property type="project" value="UniProtKB-UniRule"/>
</dbReference>
<organism evidence="4 5">
    <name type="scientific">Flemingia macrophylla</name>
    <dbReference type="NCBI Taxonomy" id="520843"/>
    <lineage>
        <taxon>Eukaryota</taxon>
        <taxon>Viridiplantae</taxon>
        <taxon>Streptophyta</taxon>
        <taxon>Embryophyta</taxon>
        <taxon>Tracheophyta</taxon>
        <taxon>Spermatophyta</taxon>
        <taxon>Magnoliopsida</taxon>
        <taxon>eudicotyledons</taxon>
        <taxon>Gunneridae</taxon>
        <taxon>Pentapetalae</taxon>
        <taxon>rosids</taxon>
        <taxon>fabids</taxon>
        <taxon>Fabales</taxon>
        <taxon>Fabaceae</taxon>
        <taxon>Papilionoideae</taxon>
        <taxon>50 kb inversion clade</taxon>
        <taxon>NPAAA clade</taxon>
        <taxon>indigoferoid/millettioid clade</taxon>
        <taxon>Phaseoleae</taxon>
        <taxon>Flemingia</taxon>
    </lineage>
</organism>
<dbReference type="Proteomes" id="UP001603857">
    <property type="component" value="Unassembled WGS sequence"/>
</dbReference>
<comment type="domain">
    <text evidence="1">The PHD-type zinc finger mediates the binding to H3K4me3.</text>
</comment>
<keyword evidence="1" id="KW-0862">Zinc</keyword>
<proteinExistence type="inferred from homology"/>
<name>A0ABD1MMQ0_9FABA</name>
<comment type="subcellular location">
    <subcellularLocation>
        <location evidence="1">Nucleus</location>
    </subcellularLocation>
</comment>